<proteinExistence type="predicted"/>
<dbReference type="Pfam" id="PF00392">
    <property type="entry name" value="GntR"/>
    <property type="match status" value="1"/>
</dbReference>
<feature type="domain" description="HTH gntR-type" evidence="4">
    <location>
        <begin position="41"/>
        <end position="107"/>
    </location>
</feature>
<organism evidence="5 6">
    <name type="scientific">Schumannella soli</name>
    <dbReference type="NCBI Taxonomy" id="2590779"/>
    <lineage>
        <taxon>Bacteria</taxon>
        <taxon>Bacillati</taxon>
        <taxon>Actinomycetota</taxon>
        <taxon>Actinomycetes</taxon>
        <taxon>Micrococcales</taxon>
        <taxon>Microbacteriaceae</taxon>
        <taxon>Schumannella</taxon>
    </lineage>
</organism>
<dbReference type="EMBL" id="VHQG01000004">
    <property type="protein sequence ID" value="TPW74521.1"/>
    <property type="molecule type" value="Genomic_DNA"/>
</dbReference>
<dbReference type="Proteomes" id="UP000316252">
    <property type="component" value="Unassembled WGS sequence"/>
</dbReference>
<evidence type="ECO:0000256" key="3">
    <source>
        <dbReference type="ARBA" id="ARBA00023163"/>
    </source>
</evidence>
<dbReference type="SUPFAM" id="SSF48008">
    <property type="entry name" value="GntR ligand-binding domain-like"/>
    <property type="match status" value="1"/>
</dbReference>
<reference evidence="5 6" key="1">
    <citation type="submission" date="2019-06" db="EMBL/GenBank/DDBJ databases">
        <authorList>
            <person name="Li F."/>
        </authorList>
    </citation>
    <scope>NUCLEOTIDE SEQUENCE [LARGE SCALE GENOMIC DNA]</scope>
    <source>
        <strain evidence="5 6">10F1D-1</strain>
    </source>
</reference>
<dbReference type="Gene3D" id="1.20.120.530">
    <property type="entry name" value="GntR ligand-binding domain-like"/>
    <property type="match status" value="1"/>
</dbReference>
<dbReference type="SMART" id="SM00895">
    <property type="entry name" value="FCD"/>
    <property type="match status" value="1"/>
</dbReference>
<dbReference type="PANTHER" id="PTHR43537">
    <property type="entry name" value="TRANSCRIPTIONAL REGULATOR, GNTR FAMILY"/>
    <property type="match status" value="1"/>
</dbReference>
<evidence type="ECO:0000256" key="1">
    <source>
        <dbReference type="ARBA" id="ARBA00023015"/>
    </source>
</evidence>
<evidence type="ECO:0000259" key="4">
    <source>
        <dbReference type="PROSITE" id="PS50949"/>
    </source>
</evidence>
<accession>A0A506XPF7</accession>
<dbReference type="InterPro" id="IPR000524">
    <property type="entry name" value="Tscrpt_reg_HTH_GntR"/>
</dbReference>
<keyword evidence="1" id="KW-0805">Transcription regulation</keyword>
<dbReference type="AlphaFoldDB" id="A0A506XPF7"/>
<protein>
    <submittedName>
        <fullName evidence="5">GntR family transcriptional regulator</fullName>
    </submittedName>
</protein>
<dbReference type="GO" id="GO:0003677">
    <property type="term" value="F:DNA binding"/>
    <property type="evidence" value="ECO:0007669"/>
    <property type="project" value="UniProtKB-KW"/>
</dbReference>
<sequence length="253" mass="27281">MRREYGIPCWYTKPSAETKEPRVTGETTSAAAAFESARPATGQAEAAYRRLRAAVLELELRPGDRVSERGLETLAGASRTPVRAAMVRLEAQGLLRRDGRGWIVAPLDRDELDQAAEFREAVEAAAVRLAVGRVPASELATLHALVDGAPGDPDELLGASRSFHSRLAAAGGNRFLADAVAAALARLERARWLEVRTAESRERSAAEHRAILAAVQSGDADEAERLVREHARAARERTAAALAPDRTRGLHVT</sequence>
<dbReference type="Gene3D" id="1.10.10.10">
    <property type="entry name" value="Winged helix-like DNA-binding domain superfamily/Winged helix DNA-binding domain"/>
    <property type="match status" value="1"/>
</dbReference>
<dbReference type="InterPro" id="IPR011711">
    <property type="entry name" value="GntR_C"/>
</dbReference>
<keyword evidence="2" id="KW-0238">DNA-binding</keyword>
<evidence type="ECO:0000256" key="2">
    <source>
        <dbReference type="ARBA" id="ARBA00023125"/>
    </source>
</evidence>
<gene>
    <name evidence="5" type="ORF">FJ657_13030</name>
</gene>
<dbReference type="GO" id="GO:0003700">
    <property type="term" value="F:DNA-binding transcription factor activity"/>
    <property type="evidence" value="ECO:0007669"/>
    <property type="project" value="InterPro"/>
</dbReference>
<dbReference type="OrthoDB" id="3289286at2"/>
<keyword evidence="6" id="KW-1185">Reference proteome</keyword>
<dbReference type="Pfam" id="PF07729">
    <property type="entry name" value="FCD"/>
    <property type="match status" value="1"/>
</dbReference>
<dbReference type="PANTHER" id="PTHR43537:SF45">
    <property type="entry name" value="GNTR FAMILY REGULATORY PROTEIN"/>
    <property type="match status" value="1"/>
</dbReference>
<name>A0A506XPF7_9MICO</name>
<dbReference type="PROSITE" id="PS50949">
    <property type="entry name" value="HTH_GNTR"/>
    <property type="match status" value="1"/>
</dbReference>
<dbReference type="SUPFAM" id="SSF46785">
    <property type="entry name" value="Winged helix' DNA-binding domain"/>
    <property type="match status" value="1"/>
</dbReference>
<dbReference type="InterPro" id="IPR036390">
    <property type="entry name" value="WH_DNA-bd_sf"/>
</dbReference>
<keyword evidence="3" id="KW-0804">Transcription</keyword>
<dbReference type="InterPro" id="IPR008920">
    <property type="entry name" value="TF_FadR/GntR_C"/>
</dbReference>
<evidence type="ECO:0000313" key="6">
    <source>
        <dbReference type="Proteomes" id="UP000316252"/>
    </source>
</evidence>
<evidence type="ECO:0000313" key="5">
    <source>
        <dbReference type="EMBL" id="TPW74521.1"/>
    </source>
</evidence>
<dbReference type="SMART" id="SM00345">
    <property type="entry name" value="HTH_GNTR"/>
    <property type="match status" value="1"/>
</dbReference>
<dbReference type="InterPro" id="IPR036388">
    <property type="entry name" value="WH-like_DNA-bd_sf"/>
</dbReference>
<comment type="caution">
    <text evidence="5">The sequence shown here is derived from an EMBL/GenBank/DDBJ whole genome shotgun (WGS) entry which is preliminary data.</text>
</comment>